<sequence length="113" mass="13169">MNLLAFFFPNFFFYVFYYRYSEIDFTALFPSLIIKTIILGITIVIISIGLSLVLKFIKRFGKETKEENLKQIELQSKITCQNCGTEFNSVPKYCYNCNNLLTNELGEHIGNKK</sequence>
<reference evidence="2" key="1">
    <citation type="journal article" date="2014" name="Front. Microbiol.">
        <title>High frequency of phylogenetically diverse reductive dehalogenase-homologous genes in deep subseafloor sedimentary metagenomes.</title>
        <authorList>
            <person name="Kawai M."/>
            <person name="Futagami T."/>
            <person name="Toyoda A."/>
            <person name="Takaki Y."/>
            <person name="Nishi S."/>
            <person name="Hori S."/>
            <person name="Arai W."/>
            <person name="Tsubouchi T."/>
            <person name="Morono Y."/>
            <person name="Uchiyama I."/>
            <person name="Ito T."/>
            <person name="Fujiyama A."/>
            <person name="Inagaki F."/>
            <person name="Takami H."/>
        </authorList>
    </citation>
    <scope>NUCLEOTIDE SEQUENCE</scope>
    <source>
        <strain evidence="2">Expedition CK06-06</strain>
    </source>
</reference>
<protein>
    <submittedName>
        <fullName evidence="2">Uncharacterized protein</fullName>
    </submittedName>
</protein>
<accession>X1T861</accession>
<name>X1T861_9ZZZZ</name>
<proteinExistence type="predicted"/>
<comment type="caution">
    <text evidence="2">The sequence shown here is derived from an EMBL/GenBank/DDBJ whole genome shotgun (WGS) entry which is preliminary data.</text>
</comment>
<evidence type="ECO:0000256" key="1">
    <source>
        <dbReference type="SAM" id="Phobius"/>
    </source>
</evidence>
<dbReference type="AlphaFoldDB" id="X1T861"/>
<keyword evidence="1" id="KW-1133">Transmembrane helix</keyword>
<evidence type="ECO:0000313" key="2">
    <source>
        <dbReference type="EMBL" id="GAJ01523.1"/>
    </source>
</evidence>
<dbReference type="EMBL" id="BARW01018706">
    <property type="protein sequence ID" value="GAJ01523.1"/>
    <property type="molecule type" value="Genomic_DNA"/>
</dbReference>
<keyword evidence="1" id="KW-0812">Transmembrane</keyword>
<gene>
    <name evidence="2" type="ORF">S12H4_31972</name>
</gene>
<keyword evidence="1" id="KW-0472">Membrane</keyword>
<feature type="transmembrane region" description="Helical" evidence="1">
    <location>
        <begin position="32"/>
        <end position="54"/>
    </location>
</feature>
<organism evidence="2">
    <name type="scientific">marine sediment metagenome</name>
    <dbReference type="NCBI Taxonomy" id="412755"/>
    <lineage>
        <taxon>unclassified sequences</taxon>
        <taxon>metagenomes</taxon>
        <taxon>ecological metagenomes</taxon>
    </lineage>
</organism>